<dbReference type="Proteomes" id="UP000075346">
    <property type="component" value="Unassembled WGS sequence"/>
</dbReference>
<protein>
    <submittedName>
        <fullName evidence="1">Uncharacterized protein</fullName>
    </submittedName>
</protein>
<evidence type="ECO:0000313" key="1">
    <source>
        <dbReference type="EMBL" id="KYN88874.1"/>
    </source>
</evidence>
<gene>
    <name evidence="1" type="ORF">ATY37_14800</name>
</gene>
<sequence length="161" mass="18960">MRSVERMATTTDTIAKERIMIEKLTHAEWTVIKGLVHGGGSTSEGLTQGFVTGNLKQFSGHYVRFDHAWQRLDADQRQAVIAIRKMCWYGDEVNDVTEENFVSKFITWKRRKLFFEKVQSFWDRLRGKRPNHIEYYENDELPPKERQKIEASIKKSLSKHL</sequence>
<dbReference type="EMBL" id="LOBR01000032">
    <property type="protein sequence ID" value="KYN88874.1"/>
    <property type="molecule type" value="Genomic_DNA"/>
</dbReference>
<name>A0A151KZ67_9VIBR</name>
<evidence type="ECO:0000313" key="2">
    <source>
        <dbReference type="Proteomes" id="UP000075346"/>
    </source>
</evidence>
<accession>A0A151KZ67</accession>
<comment type="caution">
    <text evidence="1">The sequence shown here is derived from an EMBL/GenBank/DDBJ whole genome shotgun (WGS) entry which is preliminary data.</text>
</comment>
<dbReference type="AlphaFoldDB" id="A0A151KZ67"/>
<organism evidence="1 2">
    <name type="scientific">Vibrio cidicii</name>
    <dbReference type="NCBI Taxonomy" id="1763883"/>
    <lineage>
        <taxon>Bacteria</taxon>
        <taxon>Pseudomonadati</taxon>
        <taxon>Pseudomonadota</taxon>
        <taxon>Gammaproteobacteria</taxon>
        <taxon>Vibrionales</taxon>
        <taxon>Vibrionaceae</taxon>
        <taxon>Vibrio</taxon>
    </lineage>
</organism>
<reference evidence="2" key="1">
    <citation type="submission" date="2015-12" db="EMBL/GenBank/DDBJ databases">
        <authorList>
            <person name="Shamseldin A."/>
            <person name="Moawad H."/>
            <person name="Abd El-Rahim W.M."/>
            <person name="Sadowsky M.J."/>
        </authorList>
    </citation>
    <scope>NUCLEOTIDE SEQUENCE [LARGE SCALE GENOMIC DNA]</scope>
    <source>
        <strain evidence="2">2538-88</strain>
    </source>
</reference>
<proteinExistence type="predicted"/>